<dbReference type="InterPro" id="IPR036188">
    <property type="entry name" value="FAD/NAD-bd_sf"/>
</dbReference>
<evidence type="ECO:0000256" key="2">
    <source>
        <dbReference type="ARBA" id="ARBA00022630"/>
    </source>
</evidence>
<accession>A0ABP3HV52</accession>
<dbReference type="InterPro" id="IPR004792">
    <property type="entry name" value="BaiN-like"/>
</dbReference>
<dbReference type="SUPFAM" id="SSF51905">
    <property type="entry name" value="FAD/NAD(P)-binding domain"/>
    <property type="match status" value="1"/>
</dbReference>
<protein>
    <submittedName>
        <fullName evidence="6">NAD(P)/FAD-dependent oxidoreductase</fullName>
    </submittedName>
</protein>
<dbReference type="Proteomes" id="UP001500791">
    <property type="component" value="Unassembled WGS sequence"/>
</dbReference>
<evidence type="ECO:0000313" key="7">
    <source>
        <dbReference type="Proteomes" id="UP001500791"/>
    </source>
</evidence>
<evidence type="ECO:0000313" key="6">
    <source>
        <dbReference type="EMBL" id="GAA0380728.1"/>
    </source>
</evidence>
<dbReference type="PANTHER" id="PTHR42887">
    <property type="entry name" value="OS12G0638800 PROTEIN"/>
    <property type="match status" value="1"/>
</dbReference>
<dbReference type="InterPro" id="IPR022460">
    <property type="entry name" value="Flavoprotein_PP4765"/>
</dbReference>
<keyword evidence="3" id="KW-0274">FAD</keyword>
<dbReference type="SUPFAM" id="SSF160996">
    <property type="entry name" value="HI0933 insert domain-like"/>
    <property type="match status" value="1"/>
</dbReference>
<comment type="cofactor">
    <cofactor evidence="1">
        <name>FAD</name>
        <dbReference type="ChEBI" id="CHEBI:57692"/>
    </cofactor>
</comment>
<feature type="domain" description="RsdA/BaiN/AoA(So)-like Rossmann fold-like" evidence="4">
    <location>
        <begin position="10"/>
        <end position="397"/>
    </location>
</feature>
<gene>
    <name evidence="6" type="ORF">GCM10009093_04630</name>
</gene>
<dbReference type="EMBL" id="BAAAEJ010000003">
    <property type="protein sequence ID" value="GAA0380728.1"/>
    <property type="molecule type" value="Genomic_DNA"/>
</dbReference>
<dbReference type="NCBIfam" id="TIGR03862">
    <property type="entry name" value="flavo_PP4765"/>
    <property type="match status" value="1"/>
</dbReference>
<dbReference type="InterPro" id="IPR057661">
    <property type="entry name" value="RsdA/BaiN/AoA(So)_Rossmann"/>
</dbReference>
<reference evidence="7" key="1">
    <citation type="journal article" date="2019" name="Int. J. Syst. Evol. Microbiol.">
        <title>The Global Catalogue of Microorganisms (GCM) 10K type strain sequencing project: providing services to taxonomists for standard genome sequencing and annotation.</title>
        <authorList>
            <consortium name="The Broad Institute Genomics Platform"/>
            <consortium name="The Broad Institute Genome Sequencing Center for Infectious Disease"/>
            <person name="Wu L."/>
            <person name="Ma J."/>
        </authorList>
    </citation>
    <scope>NUCLEOTIDE SEQUENCE [LARGE SCALE GENOMIC DNA]</scope>
    <source>
        <strain evidence="7">JCM 13476</strain>
    </source>
</reference>
<evidence type="ECO:0000259" key="4">
    <source>
        <dbReference type="Pfam" id="PF03486"/>
    </source>
</evidence>
<sequence length="405" mass="43282">MNTPAAPSSRILIIGAGPAGLMAAERLAVAGHRVEVCEKMPSVARKFLMAGRGGLNLTHSEPRPSFDRRYGEAEPVVARWLDGFDAAALTAWADGLDAQTFSGSSGRIFPKVMKASPLLRAWLARLEGLGVVIHTRHNWIGRDGENWLFDTPEGARIFKADAVILALGGGSYARLGSDGGWVRWMEQNAIAVRPLQAANVGFGVAWSDILREGFAGHPLKNIVISHKDRAVRGEAMIAAYGLEGGAIYALSADLRGAINTAGHTDIRIDLRPDLTVQELERRLSKPRGKNSLSNHLRKALHLDAASVALMREAGPLPDSPQALAAHIKAVPVRLDSVQGLDKAISSAGGIMLDQIDGRLMLKAMPGVFVCGEMLDWEAPTGGYLLQACFASGVRAAEGVVDYLQP</sequence>
<organism evidence="6 7">
    <name type="scientific">Brevundimonas terrae</name>
    <dbReference type="NCBI Taxonomy" id="363631"/>
    <lineage>
        <taxon>Bacteria</taxon>
        <taxon>Pseudomonadati</taxon>
        <taxon>Pseudomonadota</taxon>
        <taxon>Alphaproteobacteria</taxon>
        <taxon>Caulobacterales</taxon>
        <taxon>Caulobacteraceae</taxon>
        <taxon>Brevundimonas</taxon>
    </lineage>
</organism>
<dbReference type="Gene3D" id="2.40.30.10">
    <property type="entry name" value="Translation factors"/>
    <property type="match status" value="1"/>
</dbReference>
<dbReference type="Gene3D" id="3.50.50.60">
    <property type="entry name" value="FAD/NAD(P)-binding domain"/>
    <property type="match status" value="1"/>
</dbReference>
<dbReference type="NCBIfam" id="TIGR00275">
    <property type="entry name" value="aminoacetone oxidase family FAD-binding enzyme"/>
    <property type="match status" value="1"/>
</dbReference>
<evidence type="ECO:0000259" key="5">
    <source>
        <dbReference type="Pfam" id="PF22780"/>
    </source>
</evidence>
<evidence type="ECO:0000256" key="1">
    <source>
        <dbReference type="ARBA" id="ARBA00001974"/>
    </source>
</evidence>
<dbReference type="RefSeq" id="WP_167175790.1">
    <property type="nucleotide sequence ID" value="NZ_BAAAEJ010000003.1"/>
</dbReference>
<keyword evidence="2" id="KW-0285">Flavoprotein</keyword>
<feature type="domain" description="RsdA/BaiN/AoA(So)-like insert" evidence="5">
    <location>
        <begin position="196"/>
        <end position="345"/>
    </location>
</feature>
<dbReference type="InterPro" id="IPR055178">
    <property type="entry name" value="RsdA/BaiN/AoA(So)-like_dom"/>
</dbReference>
<proteinExistence type="predicted"/>
<name>A0ABP3HV52_9CAUL</name>
<dbReference type="Pfam" id="PF03486">
    <property type="entry name" value="HI0933_like"/>
    <property type="match status" value="1"/>
</dbReference>
<dbReference type="InterPro" id="IPR023166">
    <property type="entry name" value="BaiN-like_dom_sf"/>
</dbReference>
<evidence type="ECO:0000256" key="3">
    <source>
        <dbReference type="ARBA" id="ARBA00022827"/>
    </source>
</evidence>
<dbReference type="Gene3D" id="1.10.8.260">
    <property type="entry name" value="HI0933 insert domain-like"/>
    <property type="match status" value="1"/>
</dbReference>
<dbReference type="PANTHER" id="PTHR42887:SF1">
    <property type="entry name" value="BLR3961 PROTEIN"/>
    <property type="match status" value="1"/>
</dbReference>
<comment type="caution">
    <text evidence="6">The sequence shown here is derived from an EMBL/GenBank/DDBJ whole genome shotgun (WGS) entry which is preliminary data.</text>
</comment>
<keyword evidence="7" id="KW-1185">Reference proteome</keyword>
<dbReference type="Pfam" id="PF22780">
    <property type="entry name" value="HI0933_like_1st"/>
    <property type="match status" value="1"/>
</dbReference>